<reference evidence="5 6" key="1">
    <citation type="submission" date="2018-07" db="EMBL/GenBank/DDBJ databases">
        <title>The complete nuclear genome of the prasinophyte Chloropicon primus (CCMP1205).</title>
        <authorList>
            <person name="Pombert J.-F."/>
            <person name="Otis C."/>
            <person name="Turmel M."/>
            <person name="Lemieux C."/>
        </authorList>
    </citation>
    <scope>NUCLEOTIDE SEQUENCE [LARGE SCALE GENOMIC DNA]</scope>
    <source>
        <strain evidence="5 6">CCMP1205</strain>
    </source>
</reference>
<dbReference type="Pfam" id="PF12799">
    <property type="entry name" value="LRR_4"/>
    <property type="match status" value="1"/>
</dbReference>
<dbReference type="SUPFAM" id="SSF52058">
    <property type="entry name" value="L domain-like"/>
    <property type="match status" value="1"/>
</dbReference>
<evidence type="ECO:0000256" key="3">
    <source>
        <dbReference type="ARBA" id="ARBA00022737"/>
    </source>
</evidence>
<dbReference type="SMART" id="SM00369">
    <property type="entry name" value="LRR_TYP"/>
    <property type="match status" value="14"/>
</dbReference>
<dbReference type="SUPFAM" id="SSF52075">
    <property type="entry name" value="Outer arm dynein light chain 1"/>
    <property type="match status" value="2"/>
</dbReference>
<dbReference type="OrthoDB" id="1517790at2759"/>
<evidence type="ECO:0000256" key="4">
    <source>
        <dbReference type="SAM" id="MobiDB-lite"/>
    </source>
</evidence>
<comment type="subcellular location">
    <subcellularLocation>
        <location evidence="1">Cytoplasm</location>
        <location evidence="1">Cytoskeleton</location>
        <location evidence="1">Cilium axoneme</location>
    </subcellularLocation>
</comment>
<dbReference type="STRING" id="1764295.A0A5B8MZR7"/>
<dbReference type="InterPro" id="IPR032675">
    <property type="entry name" value="LRR_dom_sf"/>
</dbReference>
<dbReference type="GO" id="GO:0005930">
    <property type="term" value="C:axoneme"/>
    <property type="evidence" value="ECO:0007669"/>
    <property type="project" value="UniProtKB-SubCell"/>
</dbReference>
<organism evidence="5 6">
    <name type="scientific">Chloropicon primus</name>
    <dbReference type="NCBI Taxonomy" id="1764295"/>
    <lineage>
        <taxon>Eukaryota</taxon>
        <taxon>Viridiplantae</taxon>
        <taxon>Chlorophyta</taxon>
        <taxon>Chloropicophyceae</taxon>
        <taxon>Chloropicales</taxon>
        <taxon>Chloropicaceae</taxon>
        <taxon>Chloropicon</taxon>
    </lineage>
</organism>
<keyword evidence="2" id="KW-0433">Leucine-rich repeat</keyword>
<dbReference type="PROSITE" id="PS51450">
    <property type="entry name" value="LRR"/>
    <property type="match status" value="19"/>
</dbReference>
<feature type="region of interest" description="Disordered" evidence="4">
    <location>
        <begin position="1"/>
        <end position="98"/>
    </location>
</feature>
<dbReference type="InterPro" id="IPR025875">
    <property type="entry name" value="Leu-rich_rpt_4"/>
</dbReference>
<dbReference type="Proteomes" id="UP000316726">
    <property type="component" value="Chromosome 15"/>
</dbReference>
<dbReference type="PANTHER" id="PTHR46652:SF3">
    <property type="entry name" value="LEUCINE-RICH REPEAT-CONTAINING PROTEIN 9"/>
    <property type="match status" value="1"/>
</dbReference>
<keyword evidence="6" id="KW-1185">Reference proteome</keyword>
<gene>
    <name evidence="5" type="ORF">A3770_15p75280</name>
</gene>
<dbReference type="InterPro" id="IPR050836">
    <property type="entry name" value="SDS22/Internalin_LRR"/>
</dbReference>
<dbReference type="Gene3D" id="3.80.10.10">
    <property type="entry name" value="Ribonuclease Inhibitor"/>
    <property type="match status" value="7"/>
</dbReference>
<dbReference type="SMART" id="SM00365">
    <property type="entry name" value="LRR_SD22"/>
    <property type="match status" value="18"/>
</dbReference>
<dbReference type="Gene3D" id="3.90.228.10">
    <property type="match status" value="1"/>
</dbReference>
<dbReference type="PANTHER" id="PTHR46652">
    <property type="entry name" value="LEUCINE-RICH REPEAT AND IQ DOMAIN-CONTAINING PROTEIN 1-RELATED"/>
    <property type="match status" value="1"/>
</dbReference>
<feature type="compositionally biased region" description="Basic residues" evidence="4">
    <location>
        <begin position="58"/>
        <end position="74"/>
    </location>
</feature>
<evidence type="ECO:0000313" key="5">
    <source>
        <dbReference type="EMBL" id="QDZ25010.1"/>
    </source>
</evidence>
<dbReference type="InterPro" id="IPR001611">
    <property type="entry name" value="Leu-rich_rpt"/>
</dbReference>
<dbReference type="InterPro" id="IPR003591">
    <property type="entry name" value="Leu-rich_rpt_typical-subtyp"/>
</dbReference>
<dbReference type="Pfam" id="PF13855">
    <property type="entry name" value="LRR_8"/>
    <property type="match status" value="1"/>
</dbReference>
<keyword evidence="3" id="KW-0677">Repeat</keyword>
<evidence type="ECO:0000313" key="6">
    <source>
        <dbReference type="Proteomes" id="UP000316726"/>
    </source>
</evidence>
<feature type="compositionally biased region" description="Basic and acidic residues" evidence="4">
    <location>
        <begin position="1550"/>
        <end position="1565"/>
    </location>
</feature>
<accession>A0A5B8MZR7</accession>
<name>A0A5B8MZR7_9CHLO</name>
<feature type="region of interest" description="Disordered" evidence="4">
    <location>
        <begin position="1535"/>
        <end position="1583"/>
    </location>
</feature>
<protein>
    <submittedName>
        <fullName evidence="5">Leucine-rich repeat domain-contataining protein</fullName>
    </submittedName>
</protein>
<evidence type="ECO:0000256" key="1">
    <source>
        <dbReference type="ARBA" id="ARBA00004430"/>
    </source>
</evidence>
<dbReference type="Pfam" id="PF14580">
    <property type="entry name" value="LRR_9"/>
    <property type="match status" value="3"/>
</dbReference>
<proteinExistence type="predicted"/>
<evidence type="ECO:0000256" key="2">
    <source>
        <dbReference type="ARBA" id="ARBA00022614"/>
    </source>
</evidence>
<sequence length="1638" mass="185179">MPVDNQRRSSVLASPQGKVSKATLASARRRSMQLNRAPSGEQEEEERSSSHSSTRRVSSARRRASVKSARARSARSKDARPAEPPKPLSPEEQQRRNDVRIKLRNISERDQETLTRVCTVNGLDQEEDLINNPGKIDMISMMFYNTTRIASLQFFPCLKKLQIIQQNLTSLEGLRECTQLEELWVVESSVDRIEFLENCTKLKKLYLYSNRIRRVENLSHLHELEVLSLADNRIFLMENLEHLKELRNLNLANNVISVIGDSLAGLCKLETLNLAGNRIGSFKEVSNLSPYRLPKLKCLFFADPLWGHCPMTSLCNYQTYVLFILQQIESLDSIFISEEAKQLAEATYMKKKMYYNMRIKTLRRNTSNVIRIANEGKQKTVSSSNQALGALSYALTLVEREMYTIRNNGGSEESDEKNGGNALEELEKKRESLMSALDREYHQVATAEIIYDNAKDIAYGICNTYVRRMVIELETGGNIRLEDGNMSDLWYASCVDLVKSRSFIQDFKELGVRGVNIVRVTRIHNRCLRHKFEETVHKMSKKSDASSDSANNKNERSIEYLFYGEHDGGVEGEMSHVIEDGFRPLAEYASMGLDGAVKLSNSVSVSCYDEVKDVLQVRSPMGLSERPTCQLIISRVYLGKCTQYTKDKSMLAQAQSPTKQPAGNGIDANKISRHTMPGFDALFKVKSNNPKQRSWFVFDSTLVLPEYVVEFEFEVEPSKLAHPSFMYDYQAAESESCLNAVSSPEVRSIARPLQFFIEKKYSDTAKEGRKSSFEGDLGDEVHKCDKYQSIINMPPTITEQPKAYIMTVEILRRVAAPVGDLNKLTYLNLSANRIRRIENLKHLPNITTLILSFNQLTRIEGLEEIGKTLQTLDLGYNQIRKIEGVNGLVELRNLKLENNLIFRLEDVNVIRKYVPKLENLSLRNNAICDNKNYQSLVLKRLESLVHLDGVPVKSFMKQNLSHAASCSLTLQLVKENAYNHARLVWLRPDTTEIKPKSVDTSVSGLSETEFWSEVEELELDHKKIRKIENLSKLSNLKRLSLCDNEITRIEGLEECYNLEELCLEDNRVQTVENLESLRNLKKLDLGRNKISCISGFSQAFLSSSLTQLSLEDNEITSLQGISCLKNLLELYIGNNRIVELREVQLLKSFSKLIILDLLGNPLCDDYDYRGYTVYHLKKLKVLDGQMVESSEQAAARSKYLGRLTVDTLEEQVGHRFFDHLRDLDISNLRLRDVCHAFSGGAFANLCEVNLDNNLLQNVDGLRTLPKLHVLRLNNNRLDSAIFCEHNDHDCHHSKKKLCDICFPQLEVLQLGGNQIHSVKGLQLAGLRSLKTLFVQDNSISKIDGLVKLPNLQELILDGNRIKYLESTSLQHIRGLRELRLDDNGLRSLQHLCVSSNIVVLHAANNRISDIVDIDHLAVLKDTLTELNLSGNPVARKGVYRSYTVMRFPLLQMLDGRPVSSEERAQAEAQYTIGSLQAAGIFVPSEYADNGSLSLDNSGLEHANVGGRVPVRMTNMSFEGIVGSLQINTTNNSYEGGGNLGFAEPSSYHFDQPKPKEKDSKSDSRSRKSGAGKAAAATFGSSRDQLSSYQQKQYIHSNVNHSSFTLHDTYTNNYVSSVTFVPANHKRGTSLKQFYTSSS</sequence>
<dbReference type="EMBL" id="CP031048">
    <property type="protein sequence ID" value="QDZ25010.1"/>
    <property type="molecule type" value="Genomic_DNA"/>
</dbReference>